<keyword evidence="4" id="KW-1185">Reference proteome</keyword>
<feature type="transmembrane region" description="Helical" evidence="1">
    <location>
        <begin position="256"/>
        <end position="276"/>
    </location>
</feature>
<keyword evidence="1" id="KW-1133">Transmembrane helix</keyword>
<evidence type="ECO:0000256" key="1">
    <source>
        <dbReference type="SAM" id="Phobius"/>
    </source>
</evidence>
<feature type="transmembrane region" description="Helical" evidence="1">
    <location>
        <begin position="131"/>
        <end position="150"/>
    </location>
</feature>
<organism evidence="3 4">
    <name type="scientific">Mucilaginibacter pankratovii</name>
    <dbReference type="NCBI Taxonomy" id="2772110"/>
    <lineage>
        <taxon>Bacteria</taxon>
        <taxon>Pseudomonadati</taxon>
        <taxon>Bacteroidota</taxon>
        <taxon>Sphingobacteriia</taxon>
        <taxon>Sphingobacteriales</taxon>
        <taxon>Sphingobacteriaceae</taxon>
        <taxon>Mucilaginibacter</taxon>
    </lineage>
</organism>
<dbReference type="Pfam" id="PF01757">
    <property type="entry name" value="Acyl_transf_3"/>
    <property type="match status" value="1"/>
</dbReference>
<dbReference type="RefSeq" id="WP_191190111.1">
    <property type="nucleotide sequence ID" value="NZ_JACWMY010000008.1"/>
</dbReference>
<evidence type="ECO:0000259" key="2">
    <source>
        <dbReference type="Pfam" id="PF01757"/>
    </source>
</evidence>
<feature type="transmembrane region" description="Helical" evidence="1">
    <location>
        <begin position="84"/>
        <end position="101"/>
    </location>
</feature>
<dbReference type="GO" id="GO:0016746">
    <property type="term" value="F:acyltransferase activity"/>
    <property type="evidence" value="ECO:0007669"/>
    <property type="project" value="UniProtKB-KW"/>
</dbReference>
<name>A0ABR7WT28_9SPHI</name>
<keyword evidence="1" id="KW-0812">Transmembrane</keyword>
<feature type="transmembrane region" description="Helical" evidence="1">
    <location>
        <begin position="44"/>
        <end position="63"/>
    </location>
</feature>
<comment type="caution">
    <text evidence="3">The sequence shown here is derived from an EMBL/GenBank/DDBJ whole genome shotgun (WGS) entry which is preliminary data.</text>
</comment>
<dbReference type="EMBL" id="JACWMY010000008">
    <property type="protein sequence ID" value="MBD1365458.1"/>
    <property type="molecule type" value="Genomic_DNA"/>
</dbReference>
<feature type="transmembrane region" description="Helical" evidence="1">
    <location>
        <begin position="202"/>
        <end position="219"/>
    </location>
</feature>
<feature type="transmembrane region" description="Helical" evidence="1">
    <location>
        <begin position="7"/>
        <end position="24"/>
    </location>
</feature>
<feature type="transmembrane region" description="Helical" evidence="1">
    <location>
        <begin position="288"/>
        <end position="311"/>
    </location>
</feature>
<gene>
    <name evidence="3" type="ORF">IDJ77_16710</name>
</gene>
<dbReference type="PANTHER" id="PTHR23028">
    <property type="entry name" value="ACETYLTRANSFERASE"/>
    <property type="match status" value="1"/>
</dbReference>
<feature type="transmembrane region" description="Helical" evidence="1">
    <location>
        <begin position="162"/>
        <end position="182"/>
    </location>
</feature>
<feature type="transmembrane region" description="Helical" evidence="1">
    <location>
        <begin position="231"/>
        <end position="250"/>
    </location>
</feature>
<protein>
    <submittedName>
        <fullName evidence="3">Acyltransferase</fullName>
    </submittedName>
</protein>
<dbReference type="InterPro" id="IPR050879">
    <property type="entry name" value="Acyltransferase_3"/>
</dbReference>
<reference evidence="3 4" key="1">
    <citation type="submission" date="2020-09" db="EMBL/GenBank/DDBJ databases">
        <title>Novel species of Mucilaginibacter isolated from a glacier on the Tibetan Plateau.</title>
        <authorList>
            <person name="Liu Q."/>
            <person name="Xin Y.-H."/>
        </authorList>
    </citation>
    <scope>NUCLEOTIDE SEQUENCE [LARGE SCALE GENOMIC DNA]</scope>
    <source>
        <strain evidence="3 4">ZT4R22</strain>
    </source>
</reference>
<feature type="transmembrane region" description="Helical" evidence="1">
    <location>
        <begin position="323"/>
        <end position="341"/>
    </location>
</feature>
<feature type="domain" description="Acyltransferase 3" evidence="2">
    <location>
        <begin position="10"/>
        <end position="335"/>
    </location>
</feature>
<dbReference type="InterPro" id="IPR002656">
    <property type="entry name" value="Acyl_transf_3_dom"/>
</dbReference>
<dbReference type="PANTHER" id="PTHR23028:SF53">
    <property type="entry name" value="ACYL_TRANSF_3 DOMAIN-CONTAINING PROTEIN"/>
    <property type="match status" value="1"/>
</dbReference>
<dbReference type="Proteomes" id="UP000606600">
    <property type="component" value="Unassembled WGS sequence"/>
</dbReference>
<proteinExistence type="predicted"/>
<keyword evidence="3" id="KW-0808">Transferase</keyword>
<accession>A0ABR7WT28</accession>
<keyword evidence="1" id="KW-0472">Membrane</keyword>
<sequence>MERNTNTLYAVRFIAALVVVLFHYSPPGVRTDLTPVIKNGNEAVNIFFFISGFVLTVSNARFLGNAQSVFPKKEFYIKRIARIYPLYLLAILILLFFHYGIQAIDGPSVKYKILFEMLGVQQWLYVGSFNYPGWSISCEIMFYLLFPFIAQRMRRNSNVFTWFVWFYYLVTVAATYLLYPWYKADLPFITRRLVDAIYMNPLLLISVFMFGMLAGECFNKKSIPFFNRSRNSLIAAIVAGVVILLAKYYAPHSSALLKGGLLAPVYFVFIMAITSFKTKHTKFITSRPIIFLGDISYAMYIMQYPLYVFYIRYIQPVATPTALVNYIVALICFASLTHLFVEKPLRKVITSLYRPRPELAER</sequence>
<evidence type="ECO:0000313" key="3">
    <source>
        <dbReference type="EMBL" id="MBD1365458.1"/>
    </source>
</evidence>
<evidence type="ECO:0000313" key="4">
    <source>
        <dbReference type="Proteomes" id="UP000606600"/>
    </source>
</evidence>
<keyword evidence="3" id="KW-0012">Acyltransferase</keyword>